<accession>A0A0K2TNF9</accession>
<comment type="subcellular location">
    <subcellularLocation>
        <location evidence="1">Endoplasmic reticulum membrane</location>
        <topology evidence="1">Multi-pass membrane protein</topology>
    </subcellularLocation>
</comment>
<evidence type="ECO:0000256" key="8">
    <source>
        <dbReference type="ARBA" id="ARBA00022989"/>
    </source>
</evidence>
<dbReference type="EMBL" id="HACA01009816">
    <property type="protein sequence ID" value="CDW27177.1"/>
    <property type="molecule type" value="Transcribed_RNA"/>
</dbReference>
<evidence type="ECO:0000256" key="3">
    <source>
        <dbReference type="ARBA" id="ARBA00009010"/>
    </source>
</evidence>
<dbReference type="GO" id="GO:0004144">
    <property type="term" value="F:diacylglycerol O-acyltransferase activity"/>
    <property type="evidence" value="ECO:0007669"/>
    <property type="project" value="UniProtKB-EC"/>
</dbReference>
<keyword evidence="7" id="KW-0256">Endoplasmic reticulum</keyword>
<dbReference type="PANTHER" id="PTHR10408:SF7">
    <property type="entry name" value="DIACYLGLYCEROL O-ACYLTRANSFERASE 1"/>
    <property type="match status" value="1"/>
</dbReference>
<feature type="transmembrane region" description="Helical" evidence="12">
    <location>
        <begin position="240"/>
        <end position="259"/>
    </location>
</feature>
<feature type="transmembrane region" description="Helical" evidence="12">
    <location>
        <begin position="129"/>
        <end position="150"/>
    </location>
</feature>
<protein>
    <recommendedName>
        <fullName evidence="4">diacylglycerol O-acyltransferase</fullName>
        <ecNumber evidence="4">2.3.1.20</ecNumber>
    </recommendedName>
</protein>
<comment type="similarity">
    <text evidence="3">Belongs to the membrane-bound acyltransferase family. Sterol o-acyltransferase subfamily.</text>
</comment>
<evidence type="ECO:0000256" key="10">
    <source>
        <dbReference type="ARBA" id="ARBA00023315"/>
    </source>
</evidence>
<name>A0A0K2TNF9_LEPSM</name>
<keyword evidence="8 12" id="KW-1133">Transmembrane helix</keyword>
<evidence type="ECO:0000256" key="5">
    <source>
        <dbReference type="ARBA" id="ARBA00022679"/>
    </source>
</evidence>
<evidence type="ECO:0000256" key="7">
    <source>
        <dbReference type="ARBA" id="ARBA00022824"/>
    </source>
</evidence>
<evidence type="ECO:0000256" key="11">
    <source>
        <dbReference type="PIRSR" id="PIRSR000439-1"/>
    </source>
</evidence>
<dbReference type="PIRSF" id="PIRSF000439">
    <property type="entry name" value="Oat_ACAT_DAG_ARE"/>
    <property type="match status" value="1"/>
</dbReference>
<proteinExistence type="inferred from homology"/>
<dbReference type="PANTHER" id="PTHR10408">
    <property type="entry name" value="STEROL O-ACYLTRANSFERASE"/>
    <property type="match status" value="1"/>
</dbReference>
<evidence type="ECO:0000256" key="4">
    <source>
        <dbReference type="ARBA" id="ARBA00013244"/>
    </source>
</evidence>
<feature type="non-terminal residue" evidence="13">
    <location>
        <position position="455"/>
    </location>
</feature>
<feature type="transmembrane region" description="Helical" evidence="12">
    <location>
        <begin position="290"/>
        <end position="311"/>
    </location>
</feature>
<organism evidence="13">
    <name type="scientific">Lepeophtheirus salmonis</name>
    <name type="common">Salmon louse</name>
    <name type="synonym">Caligus salmonis</name>
    <dbReference type="NCBI Taxonomy" id="72036"/>
    <lineage>
        <taxon>Eukaryota</taxon>
        <taxon>Metazoa</taxon>
        <taxon>Ecdysozoa</taxon>
        <taxon>Arthropoda</taxon>
        <taxon>Crustacea</taxon>
        <taxon>Multicrustacea</taxon>
        <taxon>Hexanauplia</taxon>
        <taxon>Copepoda</taxon>
        <taxon>Siphonostomatoida</taxon>
        <taxon>Caligidae</taxon>
        <taxon>Lepeophtheirus</taxon>
    </lineage>
</organism>
<evidence type="ECO:0000313" key="13">
    <source>
        <dbReference type="EMBL" id="CDW27177.1"/>
    </source>
</evidence>
<evidence type="ECO:0000256" key="1">
    <source>
        <dbReference type="ARBA" id="ARBA00004477"/>
    </source>
</evidence>
<feature type="transmembrane region" description="Helical" evidence="12">
    <location>
        <begin position="73"/>
        <end position="91"/>
    </location>
</feature>
<keyword evidence="10" id="KW-0012">Acyltransferase</keyword>
<dbReference type="GO" id="GO:0005789">
    <property type="term" value="C:endoplasmic reticulum membrane"/>
    <property type="evidence" value="ECO:0007669"/>
    <property type="project" value="UniProtKB-SubCell"/>
</dbReference>
<feature type="active site" evidence="11">
    <location>
        <position position="375"/>
    </location>
</feature>
<evidence type="ECO:0000256" key="9">
    <source>
        <dbReference type="ARBA" id="ARBA00023136"/>
    </source>
</evidence>
<dbReference type="InterPro" id="IPR014371">
    <property type="entry name" value="Oat_ACAT_DAG_ARE"/>
</dbReference>
<feature type="transmembrane region" description="Helical" evidence="12">
    <location>
        <begin position="415"/>
        <end position="436"/>
    </location>
</feature>
<keyword evidence="6 12" id="KW-0812">Transmembrane</keyword>
<evidence type="ECO:0000256" key="12">
    <source>
        <dbReference type="SAM" id="Phobius"/>
    </source>
</evidence>
<dbReference type="Pfam" id="PF03062">
    <property type="entry name" value="MBOAT"/>
    <property type="match status" value="1"/>
</dbReference>
<sequence>RVHIPRDSILSLSSDFDNFEGIFNWGVLLLLTGGLRLTLENLNKYGIRVSPKKWLLALLGDSSPEFHLDKYPFMYLMLYLHITVGFVLLVEKLMANKSMKRKTGYIVHLFNMIVMLAVPALVIKLKYSYIGPVRGIMAIMSFSITFLKLWSYIQVNYWCYLDQITTNKNGRSSPIKKKASVRNFGDINSNKKEENEGTVHYPDNLSVRDLTYFWYAPTLCYELNFPRMDRIRKVFLLRRFLEVVILVNFTLALIQQWIIPSVINSMLPFNEMRFGRAIERVLKLAIPNHLIWLIFFYMMFHSVFNTLGEVLRFADRQFYRDWWNAENIQKFWTRWNIPVHLWCVRHLYKPIINNYGSRAVVPAKMAVFFLSAFFHEYLISVPLGIVRPYAFLGMMSQLPLFLISSSIEKHFGPRCGNMVVWMSLILGQPLALLMYYHDFVVQHYGNELLENFGDL</sequence>
<feature type="transmembrane region" description="Helical" evidence="12">
    <location>
        <begin position="385"/>
        <end position="403"/>
    </location>
</feature>
<keyword evidence="5" id="KW-0808">Transferase</keyword>
<feature type="non-terminal residue" evidence="13">
    <location>
        <position position="1"/>
    </location>
</feature>
<evidence type="ECO:0000256" key="2">
    <source>
        <dbReference type="ARBA" id="ARBA00005189"/>
    </source>
</evidence>
<dbReference type="AlphaFoldDB" id="A0A0K2TNF9"/>
<feature type="transmembrane region" description="Helical" evidence="12">
    <location>
        <begin position="359"/>
        <end position="379"/>
    </location>
</feature>
<dbReference type="OrthoDB" id="10039049at2759"/>
<comment type="pathway">
    <text evidence="2">Lipid metabolism.</text>
</comment>
<dbReference type="GO" id="GO:0019432">
    <property type="term" value="P:triglyceride biosynthetic process"/>
    <property type="evidence" value="ECO:0007669"/>
    <property type="project" value="TreeGrafter"/>
</dbReference>
<dbReference type="UniPathway" id="UPA00230"/>
<keyword evidence="9 12" id="KW-0472">Membrane</keyword>
<feature type="transmembrane region" description="Helical" evidence="12">
    <location>
        <begin position="21"/>
        <end position="39"/>
    </location>
</feature>
<evidence type="ECO:0000256" key="6">
    <source>
        <dbReference type="ARBA" id="ARBA00022692"/>
    </source>
</evidence>
<dbReference type="InterPro" id="IPR004299">
    <property type="entry name" value="MBOAT_fam"/>
</dbReference>
<reference evidence="13" key="1">
    <citation type="submission" date="2014-05" db="EMBL/GenBank/DDBJ databases">
        <authorList>
            <person name="Chronopoulou M."/>
        </authorList>
    </citation>
    <scope>NUCLEOTIDE SEQUENCE</scope>
    <source>
        <tissue evidence="13">Whole organism</tissue>
    </source>
</reference>
<feature type="transmembrane region" description="Helical" evidence="12">
    <location>
        <begin position="103"/>
        <end position="123"/>
    </location>
</feature>
<dbReference type="EC" id="2.3.1.20" evidence="4"/>